<accession>A0A931CRI9</accession>
<sequence>MLPRTPAPAPAVTEHHRIVIIGDSLSTGNGTSAADAWPNLINNDPAFHQDRPNLTNAAQNGSGYLSVGDKDSTFGTQVTEMVTAETRLVIFFGSENDIVFPPSEIGAAASQAFTTVKNIAPQAAILVIGPPSYTDNPAPERVEVRDQDKTAALQAGVQFVDPIAQGWIMDNAADLIGPDGDHPTTAGQHFLQTQMEKLIAPLIPQTRTSLPPTPPRQESK</sequence>
<evidence type="ECO:0000259" key="1">
    <source>
        <dbReference type="Pfam" id="PF13472"/>
    </source>
</evidence>
<dbReference type="Proteomes" id="UP000655366">
    <property type="component" value="Unassembled WGS sequence"/>
</dbReference>
<reference evidence="2 3" key="1">
    <citation type="submission" date="2020-11" db="EMBL/GenBank/DDBJ databases">
        <title>Arthrobacter antarcticus sp. nov., isolated from Antarctic Soil.</title>
        <authorList>
            <person name="Li J."/>
        </authorList>
    </citation>
    <scope>NUCLEOTIDE SEQUENCE [LARGE SCALE GENOMIC DNA]</scope>
    <source>
        <strain evidence="2 3">Z1-20</strain>
    </source>
</reference>
<comment type="caution">
    <text evidence="2">The sequence shown here is derived from an EMBL/GenBank/DDBJ whole genome shotgun (WGS) entry which is preliminary data.</text>
</comment>
<dbReference type="AlphaFoldDB" id="A0A931CRI9"/>
<keyword evidence="3" id="KW-1185">Reference proteome</keyword>
<dbReference type="InterPro" id="IPR036514">
    <property type="entry name" value="SGNH_hydro_sf"/>
</dbReference>
<name>A0A931CRI9_9MICC</name>
<protein>
    <submittedName>
        <fullName evidence="2">SGNH/GDSL hydrolase family protein</fullName>
    </submittedName>
</protein>
<evidence type="ECO:0000313" key="2">
    <source>
        <dbReference type="EMBL" id="MBG0741692.1"/>
    </source>
</evidence>
<dbReference type="CDD" id="cd00229">
    <property type="entry name" value="SGNH_hydrolase"/>
    <property type="match status" value="1"/>
</dbReference>
<feature type="domain" description="SGNH hydrolase-type esterase" evidence="1">
    <location>
        <begin position="21"/>
        <end position="188"/>
    </location>
</feature>
<proteinExistence type="predicted"/>
<gene>
    <name evidence="2" type="ORF">IV500_20240</name>
</gene>
<dbReference type="Gene3D" id="3.40.50.1110">
    <property type="entry name" value="SGNH hydrolase"/>
    <property type="match status" value="1"/>
</dbReference>
<dbReference type="InterPro" id="IPR013830">
    <property type="entry name" value="SGNH_hydro"/>
</dbReference>
<keyword evidence="2" id="KW-0378">Hydrolase</keyword>
<dbReference type="RefSeq" id="WP_196398625.1">
    <property type="nucleotide sequence ID" value="NZ_JADNYM010000037.1"/>
</dbReference>
<dbReference type="SUPFAM" id="SSF52266">
    <property type="entry name" value="SGNH hydrolase"/>
    <property type="match status" value="1"/>
</dbReference>
<dbReference type="Pfam" id="PF13472">
    <property type="entry name" value="Lipase_GDSL_2"/>
    <property type="match status" value="1"/>
</dbReference>
<dbReference type="EMBL" id="JADNYM010000037">
    <property type="protein sequence ID" value="MBG0741692.1"/>
    <property type="molecule type" value="Genomic_DNA"/>
</dbReference>
<dbReference type="GO" id="GO:0016787">
    <property type="term" value="F:hydrolase activity"/>
    <property type="evidence" value="ECO:0007669"/>
    <property type="project" value="UniProtKB-KW"/>
</dbReference>
<evidence type="ECO:0000313" key="3">
    <source>
        <dbReference type="Proteomes" id="UP000655366"/>
    </source>
</evidence>
<organism evidence="2 3">
    <name type="scientific">Arthrobacter terrae</name>
    <dbReference type="NCBI Taxonomy" id="2935737"/>
    <lineage>
        <taxon>Bacteria</taxon>
        <taxon>Bacillati</taxon>
        <taxon>Actinomycetota</taxon>
        <taxon>Actinomycetes</taxon>
        <taxon>Micrococcales</taxon>
        <taxon>Micrococcaceae</taxon>
        <taxon>Arthrobacter</taxon>
    </lineage>
</organism>